<evidence type="ECO:0000313" key="3">
    <source>
        <dbReference type="Proteomes" id="UP000030528"/>
    </source>
</evidence>
<dbReference type="PANTHER" id="PTHR39441">
    <property type="entry name" value="DUF2252 DOMAIN-CONTAINING PROTEIN"/>
    <property type="match status" value="1"/>
</dbReference>
<comment type="caution">
    <text evidence="2">The sequence shown here is derived from an EMBL/GenBank/DDBJ whole genome shotgun (WGS) entry which is preliminary data.</text>
</comment>
<evidence type="ECO:0008006" key="4">
    <source>
        <dbReference type="Google" id="ProtNLM"/>
    </source>
</evidence>
<dbReference type="EMBL" id="AVPE01000001">
    <property type="protein sequence ID" value="KGX93924.1"/>
    <property type="molecule type" value="Genomic_DNA"/>
</dbReference>
<feature type="coiled-coil region" evidence="1">
    <location>
        <begin position="163"/>
        <end position="190"/>
    </location>
</feature>
<proteinExistence type="predicted"/>
<dbReference type="PANTHER" id="PTHR39441:SF1">
    <property type="entry name" value="DUF2252 DOMAIN-CONTAINING PROTEIN"/>
    <property type="match status" value="1"/>
</dbReference>
<protein>
    <recommendedName>
        <fullName evidence="4">DUF2252 domain-containing protein</fullName>
    </recommendedName>
</protein>
<organism evidence="2 3">
    <name type="scientific">Pontibacillus halophilus JSM 076056 = DSM 19796</name>
    <dbReference type="NCBI Taxonomy" id="1385510"/>
    <lineage>
        <taxon>Bacteria</taxon>
        <taxon>Bacillati</taxon>
        <taxon>Bacillota</taxon>
        <taxon>Bacilli</taxon>
        <taxon>Bacillales</taxon>
        <taxon>Bacillaceae</taxon>
        <taxon>Pontibacillus</taxon>
    </lineage>
</organism>
<dbReference type="Proteomes" id="UP000030528">
    <property type="component" value="Unassembled WGS sequence"/>
</dbReference>
<dbReference type="InterPro" id="IPR018721">
    <property type="entry name" value="DUF2252"/>
</dbReference>
<sequence length="433" mass="51500">MRKQTIHTILDQFDRQQMRLSKTDRRAKYDKMKQDAYSFFRGSAYLFYYDVTNIPFHYHTPSDKPTWIMGDLHFDNYSGFQNEKGEIVFDVDDFDEGYLGSYLYDVLRMVISIRLFGSQQGFGEDEQDEFVEQFVKSYHKQIRKFAKGKDNPVKTRFRADDTKGAIKKTLEKLEERQATHELEKQTTLDEEGNRVFDRSKEKLESVSNNEYRELVRAWSQYVESLSDGSLHDEEHYEIKDIVKKSGAGIGSTGLKRYYILIEGVHDNEHHDDVILEAKEARAPIPAYFFPYDETFWQEHRHQGKRVIETQQAMHHMADPYLGFFTLRNRHFYVRERSPYERDLKEKHLEDEKSVEQTVKVMAKIAAKIHARADVDIEHGLLDYHSETEILDAMGDEPDGLIHELKTWSKFYQSRVETDFELFNEWLEEYFYKK</sequence>
<evidence type="ECO:0000256" key="1">
    <source>
        <dbReference type="SAM" id="Coils"/>
    </source>
</evidence>
<name>A0A0A5GPL5_9BACI</name>
<reference evidence="2 3" key="1">
    <citation type="submission" date="2013-08" db="EMBL/GenBank/DDBJ databases">
        <authorList>
            <person name="Huang J."/>
            <person name="Wang G."/>
        </authorList>
    </citation>
    <scope>NUCLEOTIDE SEQUENCE [LARGE SCALE GENOMIC DNA]</scope>
    <source>
        <strain evidence="2 3">JSM 076056</strain>
    </source>
</reference>
<gene>
    <name evidence="2" type="ORF">N781_01710</name>
</gene>
<accession>A0A0A5GPL5</accession>
<keyword evidence="3" id="KW-1185">Reference proteome</keyword>
<keyword evidence="1" id="KW-0175">Coiled coil</keyword>
<dbReference type="eggNOG" id="COG4320">
    <property type="taxonomic scope" value="Bacteria"/>
</dbReference>
<evidence type="ECO:0000313" key="2">
    <source>
        <dbReference type="EMBL" id="KGX93924.1"/>
    </source>
</evidence>
<dbReference type="AlphaFoldDB" id="A0A0A5GPL5"/>
<dbReference type="Pfam" id="PF10009">
    <property type="entry name" value="DUF2252"/>
    <property type="match status" value="1"/>
</dbReference>
<dbReference type="STRING" id="1385510.GCA_000425205_00138"/>